<dbReference type="Gene3D" id="3.50.50.60">
    <property type="entry name" value="FAD/NAD(P)-binding domain"/>
    <property type="match status" value="1"/>
</dbReference>
<evidence type="ECO:0000256" key="2">
    <source>
        <dbReference type="ARBA" id="ARBA00007801"/>
    </source>
</evidence>
<sequence length="539" mass="59239">MAEAVSAHVTEVLVVGAGPTGLTLANELARQGVHCRIIDRALAPSIHSKALGVVPRTLEILEKFGISQSLVDQGNKVRGVNLYSREKRLVHLELAPLFHSEYPFLLIVPQSVTEIALLERLARWGVKVERGVELVALAAKGEHVEATLRSGNGKEERVIANWVIGCDGAHSTVRHQLGMSFDGSAFARRFALADVGLDVDLPRDELNAFWVQGGFVGIFPMREESRYRLVFDLPSAEEEVTLSEVEHALARCGLGRARVFEPTWLSRFSINQRKTKHYRQGRVFLAGDAAHIHSPIGGQGMNTGIQDAFNLAWKLAMVVKKEAPVSLLDSYEAEREPIGKRIVQLTALATRAMLVQNPVARGIRDRLVPLAAASQKRQEKMANGLAQLSHSYRNSPIVRDRRPDRSDGSLRAGDRLPAGWLNANGVQVRLWDLLHDTGYTLLLFAGNQSGDVLEKQWVELERNIVDCYGDKVRVQVIGWDGSSSCTVHDGGGVIHAMAGLEQGGALLIRPDGHIALAVGPSPERVWDDMEQWLVPTGME</sequence>
<feature type="domain" description="FAD-binding" evidence="5">
    <location>
        <begin position="10"/>
        <end position="345"/>
    </location>
</feature>
<keyword evidence="3" id="KW-0285">Flavoprotein</keyword>
<dbReference type="PANTHER" id="PTHR43004:SF19">
    <property type="entry name" value="BINDING MONOOXYGENASE, PUTATIVE (JCVI)-RELATED"/>
    <property type="match status" value="1"/>
</dbReference>
<evidence type="ECO:0000256" key="3">
    <source>
        <dbReference type="ARBA" id="ARBA00022630"/>
    </source>
</evidence>
<dbReference type="GO" id="GO:0071949">
    <property type="term" value="F:FAD binding"/>
    <property type="evidence" value="ECO:0007669"/>
    <property type="project" value="InterPro"/>
</dbReference>
<dbReference type="InterPro" id="IPR050641">
    <property type="entry name" value="RIFMO-like"/>
</dbReference>
<dbReference type="SUPFAM" id="SSF52833">
    <property type="entry name" value="Thioredoxin-like"/>
    <property type="match status" value="1"/>
</dbReference>
<dbReference type="GO" id="GO:0016709">
    <property type="term" value="F:oxidoreductase activity, acting on paired donors, with incorporation or reduction of molecular oxygen, NAD(P)H as one donor, and incorporation of one atom of oxygen"/>
    <property type="evidence" value="ECO:0007669"/>
    <property type="project" value="UniProtKB-ARBA"/>
</dbReference>
<evidence type="ECO:0000256" key="1">
    <source>
        <dbReference type="ARBA" id="ARBA00001974"/>
    </source>
</evidence>
<dbReference type="PRINTS" id="PR00420">
    <property type="entry name" value="RNGMNOXGNASE"/>
</dbReference>
<comment type="caution">
    <text evidence="6">The sequence shown here is derived from an EMBL/GenBank/DDBJ whole genome shotgun (WGS) entry which is preliminary data.</text>
</comment>
<dbReference type="RefSeq" id="WP_284723876.1">
    <property type="nucleotide sequence ID" value="NZ_FXTU01000001.1"/>
</dbReference>
<protein>
    <submittedName>
        <fullName evidence="6">2-polyprenyl-6-methoxyphenol hydroxylase</fullName>
    </submittedName>
</protein>
<keyword evidence="4" id="KW-0274">FAD</keyword>
<dbReference type="InterPro" id="IPR036188">
    <property type="entry name" value="FAD/NAD-bd_sf"/>
</dbReference>
<evidence type="ECO:0000259" key="5">
    <source>
        <dbReference type="Pfam" id="PF01494"/>
    </source>
</evidence>
<evidence type="ECO:0000313" key="6">
    <source>
        <dbReference type="EMBL" id="SMP02918.1"/>
    </source>
</evidence>
<keyword evidence="7" id="KW-1185">Reference proteome</keyword>
<dbReference type="Proteomes" id="UP001157946">
    <property type="component" value="Unassembled WGS sequence"/>
</dbReference>
<organism evidence="6 7">
    <name type="scientific">Laceyella tengchongensis</name>
    <dbReference type="NCBI Taxonomy" id="574699"/>
    <lineage>
        <taxon>Bacteria</taxon>
        <taxon>Bacillati</taxon>
        <taxon>Bacillota</taxon>
        <taxon>Bacilli</taxon>
        <taxon>Bacillales</taxon>
        <taxon>Thermoactinomycetaceae</taxon>
        <taxon>Laceyella</taxon>
    </lineage>
</organism>
<proteinExistence type="inferred from homology"/>
<accession>A0AA45WJD1</accession>
<dbReference type="Gene3D" id="3.30.70.2450">
    <property type="match status" value="1"/>
</dbReference>
<dbReference type="InterPro" id="IPR036249">
    <property type="entry name" value="Thioredoxin-like_sf"/>
</dbReference>
<dbReference type="PANTHER" id="PTHR43004">
    <property type="entry name" value="TRK SYSTEM POTASSIUM UPTAKE PROTEIN"/>
    <property type="match status" value="1"/>
</dbReference>
<comment type="similarity">
    <text evidence="2">Belongs to the PheA/TfdB FAD monooxygenase family.</text>
</comment>
<dbReference type="EMBL" id="FXTU01000001">
    <property type="protein sequence ID" value="SMP02918.1"/>
    <property type="molecule type" value="Genomic_DNA"/>
</dbReference>
<dbReference type="InterPro" id="IPR002938">
    <property type="entry name" value="FAD-bd"/>
</dbReference>
<dbReference type="SUPFAM" id="SSF51905">
    <property type="entry name" value="FAD/NAD(P)-binding domain"/>
    <property type="match status" value="1"/>
</dbReference>
<reference evidence="6" key="1">
    <citation type="submission" date="2017-05" db="EMBL/GenBank/DDBJ databases">
        <authorList>
            <person name="Varghese N."/>
            <person name="Submissions S."/>
        </authorList>
    </citation>
    <scope>NUCLEOTIDE SEQUENCE</scope>
    <source>
        <strain evidence="6">DSM 45262</strain>
    </source>
</reference>
<dbReference type="AlphaFoldDB" id="A0AA45WJD1"/>
<gene>
    <name evidence="6" type="ORF">SAMN06265361_101387</name>
</gene>
<comment type="cofactor">
    <cofactor evidence="1">
        <name>FAD</name>
        <dbReference type="ChEBI" id="CHEBI:57692"/>
    </cofactor>
</comment>
<dbReference type="Pfam" id="PF01494">
    <property type="entry name" value="FAD_binding_3"/>
    <property type="match status" value="1"/>
</dbReference>
<name>A0AA45WJD1_9BACL</name>
<evidence type="ECO:0000313" key="7">
    <source>
        <dbReference type="Proteomes" id="UP001157946"/>
    </source>
</evidence>
<evidence type="ECO:0000256" key="4">
    <source>
        <dbReference type="ARBA" id="ARBA00022827"/>
    </source>
</evidence>
<dbReference type="Gene3D" id="3.40.30.120">
    <property type="match status" value="1"/>
</dbReference>
<dbReference type="Pfam" id="PF21274">
    <property type="entry name" value="Rng_hyd_C"/>
    <property type="match status" value="1"/>
</dbReference>